<keyword evidence="6" id="KW-1185">Reference proteome</keyword>
<evidence type="ECO:0000256" key="1">
    <source>
        <dbReference type="ARBA" id="ARBA00023015"/>
    </source>
</evidence>
<protein>
    <submittedName>
        <fullName evidence="5">Helix-turn-helix transcriptional regulator</fullName>
    </submittedName>
</protein>
<keyword evidence="3" id="KW-0804">Transcription</keyword>
<evidence type="ECO:0000313" key="5">
    <source>
        <dbReference type="EMBL" id="MBZ4034982.1"/>
    </source>
</evidence>
<dbReference type="SUPFAM" id="SSF46785">
    <property type="entry name" value="Winged helix' DNA-binding domain"/>
    <property type="match status" value="1"/>
</dbReference>
<dbReference type="InterPro" id="IPR002577">
    <property type="entry name" value="HTH_HxlR"/>
</dbReference>
<comment type="caution">
    <text evidence="5">The sequence shown here is derived from an EMBL/GenBank/DDBJ whole genome shotgun (WGS) entry which is preliminary data.</text>
</comment>
<dbReference type="Pfam" id="PF01638">
    <property type="entry name" value="HxlR"/>
    <property type="match status" value="1"/>
</dbReference>
<organism evidence="5 6">
    <name type="scientific">Flavobacterium potami</name>
    <dbReference type="NCBI Taxonomy" id="2872310"/>
    <lineage>
        <taxon>Bacteria</taxon>
        <taxon>Pseudomonadati</taxon>
        <taxon>Bacteroidota</taxon>
        <taxon>Flavobacteriia</taxon>
        <taxon>Flavobacteriales</taxon>
        <taxon>Flavobacteriaceae</taxon>
        <taxon>Flavobacterium</taxon>
    </lineage>
</organism>
<evidence type="ECO:0000256" key="3">
    <source>
        <dbReference type="ARBA" id="ARBA00023163"/>
    </source>
</evidence>
<keyword evidence="2" id="KW-0238">DNA-binding</keyword>
<accession>A0A9X1HA69</accession>
<dbReference type="InterPro" id="IPR036390">
    <property type="entry name" value="WH_DNA-bd_sf"/>
</dbReference>
<reference evidence="5 6" key="1">
    <citation type="journal article" date="2023" name="Antonie Van Leeuwenhoek">
        <title>Flavobacterium potami sp. nov., a multi-metal resistance genes harbouring bacterium isolated from shallow river silt.</title>
        <authorList>
            <person name="Li S."/>
            <person name="Mao S."/>
            <person name="Mu W."/>
            <person name="Guo B."/>
            <person name="Li C."/>
            <person name="Zhu Q."/>
            <person name="Hou X."/>
            <person name="Zhao Y."/>
            <person name="Wei S."/>
            <person name="Liu H."/>
            <person name="Liu A."/>
        </authorList>
    </citation>
    <scope>NUCLEOTIDE SEQUENCE [LARGE SCALE GENOMIC DNA]</scope>
    <source>
        <strain evidence="5 6">17A</strain>
    </source>
</reference>
<dbReference type="PANTHER" id="PTHR33204">
    <property type="entry name" value="TRANSCRIPTIONAL REGULATOR, MARR FAMILY"/>
    <property type="match status" value="1"/>
</dbReference>
<gene>
    <name evidence="5" type="ORF">K6T82_09395</name>
</gene>
<evidence type="ECO:0000313" key="6">
    <source>
        <dbReference type="Proteomes" id="UP001139366"/>
    </source>
</evidence>
<keyword evidence="1" id="KW-0805">Transcription regulation</keyword>
<dbReference type="RefSeq" id="WP_223705675.1">
    <property type="nucleotide sequence ID" value="NZ_JAINUY010000002.1"/>
</dbReference>
<dbReference type="EMBL" id="JAINUY010000002">
    <property type="protein sequence ID" value="MBZ4034982.1"/>
    <property type="molecule type" value="Genomic_DNA"/>
</dbReference>
<dbReference type="Gene3D" id="1.10.10.10">
    <property type="entry name" value="Winged helix-like DNA-binding domain superfamily/Winged helix DNA-binding domain"/>
    <property type="match status" value="1"/>
</dbReference>
<evidence type="ECO:0000256" key="2">
    <source>
        <dbReference type="ARBA" id="ARBA00023125"/>
    </source>
</evidence>
<dbReference type="GO" id="GO:0003677">
    <property type="term" value="F:DNA binding"/>
    <property type="evidence" value="ECO:0007669"/>
    <property type="project" value="UniProtKB-KW"/>
</dbReference>
<dbReference type="AlphaFoldDB" id="A0A9X1HA69"/>
<dbReference type="Proteomes" id="UP001139366">
    <property type="component" value="Unassembled WGS sequence"/>
</dbReference>
<dbReference type="PROSITE" id="PS51118">
    <property type="entry name" value="HTH_HXLR"/>
    <property type="match status" value="1"/>
</dbReference>
<proteinExistence type="predicted"/>
<dbReference type="InterPro" id="IPR036388">
    <property type="entry name" value="WH-like_DNA-bd_sf"/>
</dbReference>
<evidence type="ECO:0000259" key="4">
    <source>
        <dbReference type="PROSITE" id="PS51118"/>
    </source>
</evidence>
<sequence>MEIATDIISEIAEKDCQPQECMAALLPVRDALEILSGRWKLPILIALDGSPKRFKEISKIINGITDKMLSKELKDLEINKLVTRTVYDTFPPTVEYSRTEHSKSLKNVIMALKDWGTLHRKEIIGK</sequence>
<name>A0A9X1HA69_9FLAO</name>
<feature type="domain" description="HTH hxlR-type" evidence="4">
    <location>
        <begin position="26"/>
        <end position="124"/>
    </location>
</feature>